<proteinExistence type="predicted"/>
<dbReference type="VEuPathDB" id="ToxoDB:TGMAS_283495"/>
<organism evidence="1 2">
    <name type="scientific">Toxoplasma gondii MAS</name>
    <dbReference type="NCBI Taxonomy" id="943118"/>
    <lineage>
        <taxon>Eukaryota</taxon>
        <taxon>Sar</taxon>
        <taxon>Alveolata</taxon>
        <taxon>Apicomplexa</taxon>
        <taxon>Conoidasida</taxon>
        <taxon>Coccidia</taxon>
        <taxon>Eucoccidiorida</taxon>
        <taxon>Eimeriorina</taxon>
        <taxon>Sarcocystidae</taxon>
        <taxon>Toxoplasma</taxon>
    </lineage>
</organism>
<protein>
    <submittedName>
        <fullName evidence="1">Uncharacterized protein</fullName>
    </submittedName>
</protein>
<accession>A0A086PX65</accession>
<dbReference type="Proteomes" id="UP000028821">
    <property type="component" value="Unassembled WGS sequence"/>
</dbReference>
<reference evidence="1 2" key="1">
    <citation type="submission" date="2014-04" db="EMBL/GenBank/DDBJ databases">
        <authorList>
            <person name="Sibley D."/>
            <person name="Venepally P."/>
            <person name="Karamycheva S."/>
            <person name="Hadjithomas M."/>
            <person name="Khan A."/>
            <person name="Brunk B."/>
            <person name="Roos D."/>
            <person name="Caler E."/>
            <person name="Lorenzi H."/>
        </authorList>
    </citation>
    <scope>NUCLEOTIDE SEQUENCE [LARGE SCALE GENOMIC DNA]</scope>
    <source>
        <strain evidence="1 2">MAS</strain>
    </source>
</reference>
<sequence>MLNIRGVERAMMLQVLELANSVAGPWGEEIIEAATQNKVASKSSSESVKCQSLLESLKNGFLAEIKAMEQDFKLQVNMQKGENVRFKQMLTDIRSEKTSIHQQLLLFQRRVERLENEIGQD</sequence>
<comment type="caution">
    <text evidence="1">The sequence shown here is derived from an EMBL/GenBank/DDBJ whole genome shotgun (WGS) entry which is preliminary data.</text>
</comment>
<gene>
    <name evidence="1" type="ORF">TGMAS_283495</name>
</gene>
<name>A0A086PX65_TOXGO</name>
<dbReference type="AlphaFoldDB" id="A0A086PX65"/>
<evidence type="ECO:0000313" key="2">
    <source>
        <dbReference type="Proteomes" id="UP000028821"/>
    </source>
</evidence>
<dbReference type="EMBL" id="AEXC02002465">
    <property type="protein sequence ID" value="KFH04947.1"/>
    <property type="molecule type" value="Genomic_DNA"/>
</dbReference>
<dbReference type="OrthoDB" id="443022at2759"/>
<evidence type="ECO:0000313" key="1">
    <source>
        <dbReference type="EMBL" id="KFH04947.1"/>
    </source>
</evidence>